<dbReference type="AlphaFoldDB" id="A0A410FSY1"/>
<dbReference type="Proteomes" id="UP000287233">
    <property type="component" value="Chromosome"/>
</dbReference>
<evidence type="ECO:0000313" key="2">
    <source>
        <dbReference type="EMBL" id="QAA76094.1"/>
    </source>
</evidence>
<gene>
    <name evidence="2" type="ORF">BIP78_0328</name>
</gene>
<organism evidence="2 3">
    <name type="scientific">Bipolaricaulis sibiricus</name>
    <dbReference type="NCBI Taxonomy" id="2501609"/>
    <lineage>
        <taxon>Bacteria</taxon>
        <taxon>Candidatus Bipolaricaulota</taxon>
        <taxon>Candidatus Bipolaricaulia</taxon>
        <taxon>Candidatus Bipolaricaulales</taxon>
        <taxon>Candidatus Bipolaricaulaceae</taxon>
        <taxon>Candidatus Bipolaricaulis</taxon>
    </lineage>
</organism>
<dbReference type="InterPro" id="IPR000182">
    <property type="entry name" value="GNAT_dom"/>
</dbReference>
<dbReference type="GO" id="GO:0016747">
    <property type="term" value="F:acyltransferase activity, transferring groups other than amino-acyl groups"/>
    <property type="evidence" value="ECO:0007669"/>
    <property type="project" value="InterPro"/>
</dbReference>
<evidence type="ECO:0000259" key="1">
    <source>
        <dbReference type="PROSITE" id="PS51186"/>
    </source>
</evidence>
<dbReference type="PROSITE" id="PS51186">
    <property type="entry name" value="GNAT"/>
    <property type="match status" value="1"/>
</dbReference>
<dbReference type="Pfam" id="PF00583">
    <property type="entry name" value="Acetyltransf_1"/>
    <property type="match status" value="1"/>
</dbReference>
<sequence length="271" mass="30412">MTIVDLNPDLEPLYLVCLEDWSSEMASAGDHKRRWYEKMKDQGLRVKVALDNRDVPGGMIQYLPIEHAFAEGDKLYMILCIWVHGYAEGRGNFQGKGMGQALLRAAEEDARALGAQGMAAWGVDLPFWMKAAWFGHHGYRVADRVGTQVLLWKPFVPQANPPRWIRGKRRPEPVPGVVSVVAFVNGWCQAANLVAERARRAAAGFGHRVRFEIVDTSDRATFLAWGISDALFVDGTEVRTGPPPSEEELRALIARRVQRLPDRTPPDKGRR</sequence>
<feature type="domain" description="N-acetyltransferase" evidence="1">
    <location>
        <begin position="1"/>
        <end position="157"/>
    </location>
</feature>
<proteinExistence type="predicted"/>
<dbReference type="Gene3D" id="3.40.630.30">
    <property type="match status" value="1"/>
</dbReference>
<dbReference type="InterPro" id="IPR016181">
    <property type="entry name" value="Acyl_CoA_acyltransferase"/>
</dbReference>
<dbReference type="CDD" id="cd04301">
    <property type="entry name" value="NAT_SF"/>
    <property type="match status" value="1"/>
</dbReference>
<dbReference type="SUPFAM" id="SSF55729">
    <property type="entry name" value="Acyl-CoA N-acyltransferases (Nat)"/>
    <property type="match status" value="1"/>
</dbReference>
<dbReference type="KEGG" id="bih:BIP78_0328"/>
<protein>
    <recommendedName>
        <fullName evidence="1">N-acetyltransferase domain-containing protein</fullName>
    </recommendedName>
</protein>
<reference evidence="3" key="1">
    <citation type="submission" date="2018-12" db="EMBL/GenBank/DDBJ databases">
        <title>Complete genome sequence of an uncultured bacterium of the candidate phylum Bipolaricaulota.</title>
        <authorList>
            <person name="Kadnikov V.V."/>
            <person name="Mardanov A.V."/>
            <person name="Beletsky A.V."/>
            <person name="Frank Y.A."/>
            <person name="Karnachuk O.V."/>
            <person name="Ravin N.V."/>
        </authorList>
    </citation>
    <scope>NUCLEOTIDE SEQUENCE [LARGE SCALE GENOMIC DNA]</scope>
</reference>
<dbReference type="EMBL" id="CP034928">
    <property type="protein sequence ID" value="QAA76094.1"/>
    <property type="molecule type" value="Genomic_DNA"/>
</dbReference>
<evidence type="ECO:0000313" key="3">
    <source>
        <dbReference type="Proteomes" id="UP000287233"/>
    </source>
</evidence>
<name>A0A410FSY1_BIPS1</name>
<accession>A0A410FSY1</accession>